<dbReference type="SUPFAM" id="SSF52058">
    <property type="entry name" value="L domain-like"/>
    <property type="match status" value="1"/>
</dbReference>
<reference evidence="11 12" key="1">
    <citation type="submission" date="2024-04" db="EMBL/GenBank/DDBJ databases">
        <title>Genome assembly C_amara_ONT_v2.</title>
        <authorList>
            <person name="Yant L."/>
            <person name="Moore C."/>
            <person name="Slenker M."/>
        </authorList>
    </citation>
    <scope>NUCLEOTIDE SEQUENCE [LARGE SCALE GENOMIC DNA]</scope>
    <source>
        <tissue evidence="11">Leaf</tissue>
    </source>
</reference>
<dbReference type="InterPro" id="IPR001611">
    <property type="entry name" value="Leu-rich_rpt"/>
</dbReference>
<dbReference type="Gene3D" id="3.80.10.10">
    <property type="entry name" value="Ribonuclease Inhibitor"/>
    <property type="match status" value="1"/>
</dbReference>
<accession>A0ABD1BTE2</accession>
<dbReference type="EMBL" id="JBANAX010000153">
    <property type="protein sequence ID" value="KAL1220468.1"/>
    <property type="molecule type" value="Genomic_DNA"/>
</dbReference>
<name>A0ABD1BTE2_CARAN</name>
<keyword evidence="8" id="KW-0472">Membrane</keyword>
<comment type="caution">
    <text evidence="11">The sequence shown here is derived from an EMBL/GenBank/DDBJ whole genome shotgun (WGS) entry which is preliminary data.</text>
</comment>
<dbReference type="PANTHER" id="PTHR27004:SF337">
    <property type="entry name" value="RECEPTOR LIKE PROTEIN 23-RELATED"/>
    <property type="match status" value="1"/>
</dbReference>
<evidence type="ECO:0000256" key="6">
    <source>
        <dbReference type="ARBA" id="ARBA00022737"/>
    </source>
</evidence>
<dbReference type="InterPro" id="IPR032675">
    <property type="entry name" value="LRR_dom_sf"/>
</dbReference>
<evidence type="ECO:0000256" key="2">
    <source>
        <dbReference type="ARBA" id="ARBA00009592"/>
    </source>
</evidence>
<evidence type="ECO:0000256" key="8">
    <source>
        <dbReference type="ARBA" id="ARBA00023136"/>
    </source>
</evidence>
<evidence type="ECO:0000256" key="3">
    <source>
        <dbReference type="ARBA" id="ARBA00022475"/>
    </source>
</evidence>
<evidence type="ECO:0000256" key="10">
    <source>
        <dbReference type="ARBA" id="ARBA00023180"/>
    </source>
</evidence>
<evidence type="ECO:0000256" key="9">
    <source>
        <dbReference type="ARBA" id="ARBA00023170"/>
    </source>
</evidence>
<keyword evidence="4" id="KW-0433">Leucine-rich repeat</keyword>
<comment type="subcellular location">
    <subcellularLocation>
        <location evidence="1">Cell membrane</location>
        <topology evidence="1">Single-pass type I membrane protein</topology>
    </subcellularLocation>
</comment>
<keyword evidence="12" id="KW-1185">Reference proteome</keyword>
<evidence type="ECO:0000313" key="12">
    <source>
        <dbReference type="Proteomes" id="UP001558713"/>
    </source>
</evidence>
<dbReference type="PRINTS" id="PR00019">
    <property type="entry name" value="LEURICHRPT"/>
</dbReference>
<comment type="similarity">
    <text evidence="2">Belongs to the RLP family.</text>
</comment>
<dbReference type="Pfam" id="PF00560">
    <property type="entry name" value="LRR_1"/>
    <property type="match status" value="2"/>
</dbReference>
<dbReference type="AlphaFoldDB" id="A0ABD1BTE2"/>
<proteinExistence type="inferred from homology"/>
<keyword evidence="5" id="KW-0812">Transmembrane</keyword>
<dbReference type="PANTHER" id="PTHR27004">
    <property type="entry name" value="RECEPTOR-LIKE PROTEIN 12 ISOFORM X1"/>
    <property type="match status" value="1"/>
</dbReference>
<sequence length="227" mass="25093">MNQDKGLYMLYEKNPDYIFGYAYEDTIDLQYKGLSMEQEKIFTSYSAIDFSGNLLEGQIPESIGLLKALIALNLSNNAFTGHIPLSLAILKELQSLDLSRNQLSGTIPNRVGSLSFLAYINVSHNQLKGEIPQGPQITGQSKSSFEGNAGLCGLPLEESCLGNNAPPTQQHDEEEEDEEEEQVLNWKAVAIGYESGVLFGLAVAQLIASYKPEWLAKIICLNKRRNC</sequence>
<keyword evidence="10" id="KW-0325">Glycoprotein</keyword>
<keyword evidence="6" id="KW-0677">Repeat</keyword>
<organism evidence="11 12">
    <name type="scientific">Cardamine amara subsp. amara</name>
    <dbReference type="NCBI Taxonomy" id="228776"/>
    <lineage>
        <taxon>Eukaryota</taxon>
        <taxon>Viridiplantae</taxon>
        <taxon>Streptophyta</taxon>
        <taxon>Embryophyta</taxon>
        <taxon>Tracheophyta</taxon>
        <taxon>Spermatophyta</taxon>
        <taxon>Magnoliopsida</taxon>
        <taxon>eudicotyledons</taxon>
        <taxon>Gunneridae</taxon>
        <taxon>Pentapetalae</taxon>
        <taxon>rosids</taxon>
        <taxon>malvids</taxon>
        <taxon>Brassicales</taxon>
        <taxon>Brassicaceae</taxon>
        <taxon>Cardamineae</taxon>
        <taxon>Cardamine</taxon>
    </lineage>
</organism>
<dbReference type="FunFam" id="3.80.10.10:FF:000111">
    <property type="entry name" value="LRR receptor-like serine/threonine-protein kinase ERECTA"/>
    <property type="match status" value="1"/>
</dbReference>
<evidence type="ECO:0000256" key="7">
    <source>
        <dbReference type="ARBA" id="ARBA00022989"/>
    </source>
</evidence>
<evidence type="ECO:0000256" key="1">
    <source>
        <dbReference type="ARBA" id="ARBA00004251"/>
    </source>
</evidence>
<evidence type="ECO:0000256" key="5">
    <source>
        <dbReference type="ARBA" id="ARBA00022692"/>
    </source>
</evidence>
<dbReference type="GO" id="GO:0005886">
    <property type="term" value="C:plasma membrane"/>
    <property type="evidence" value="ECO:0007669"/>
    <property type="project" value="UniProtKB-SubCell"/>
</dbReference>
<keyword evidence="9 11" id="KW-0675">Receptor</keyword>
<protein>
    <submittedName>
        <fullName evidence="11">Receptor like protein 25</fullName>
    </submittedName>
</protein>
<keyword evidence="3" id="KW-1003">Cell membrane</keyword>
<evidence type="ECO:0000256" key="4">
    <source>
        <dbReference type="ARBA" id="ARBA00022614"/>
    </source>
</evidence>
<evidence type="ECO:0000313" key="11">
    <source>
        <dbReference type="EMBL" id="KAL1220468.1"/>
    </source>
</evidence>
<dbReference type="Proteomes" id="UP001558713">
    <property type="component" value="Unassembled WGS sequence"/>
</dbReference>
<keyword evidence="7" id="KW-1133">Transmembrane helix</keyword>
<gene>
    <name evidence="11" type="ORF">V5N11_013217</name>
</gene>